<feature type="compositionally biased region" description="Basic and acidic residues" evidence="1">
    <location>
        <begin position="27"/>
        <end position="37"/>
    </location>
</feature>
<evidence type="ECO:0000313" key="2">
    <source>
        <dbReference type="EMBL" id="KAK9712669.1"/>
    </source>
</evidence>
<gene>
    <name evidence="2" type="ORF">QE152_g24772</name>
</gene>
<dbReference type="EMBL" id="JASPKY010000259">
    <property type="protein sequence ID" value="KAK9712669.1"/>
    <property type="molecule type" value="Genomic_DNA"/>
</dbReference>
<evidence type="ECO:0000256" key="1">
    <source>
        <dbReference type="SAM" id="MobiDB-lite"/>
    </source>
</evidence>
<reference evidence="2 3" key="1">
    <citation type="journal article" date="2024" name="BMC Genomics">
        <title>De novo assembly and annotation of Popillia japonica's genome with initial clues to its potential as an invasive pest.</title>
        <authorList>
            <person name="Cucini C."/>
            <person name="Boschi S."/>
            <person name="Funari R."/>
            <person name="Cardaioli E."/>
            <person name="Iannotti N."/>
            <person name="Marturano G."/>
            <person name="Paoli F."/>
            <person name="Bruttini M."/>
            <person name="Carapelli A."/>
            <person name="Frati F."/>
            <person name="Nardi F."/>
        </authorList>
    </citation>
    <scope>NUCLEOTIDE SEQUENCE [LARGE SCALE GENOMIC DNA]</scope>
    <source>
        <strain evidence="2">DMR45628</strain>
    </source>
</reference>
<sequence length="72" mass="7898">MPILAKDDPCSAYETAKSQSPASAPQRDPREGGEKVHNPFRTEANLLTIPQGTAFCGPQRMYLKFETAENTS</sequence>
<dbReference type="AlphaFoldDB" id="A0AAW1K2C8"/>
<keyword evidence="3" id="KW-1185">Reference proteome</keyword>
<dbReference type="Proteomes" id="UP001458880">
    <property type="component" value="Unassembled WGS sequence"/>
</dbReference>
<feature type="region of interest" description="Disordered" evidence="1">
    <location>
        <begin position="1"/>
        <end position="44"/>
    </location>
</feature>
<comment type="caution">
    <text evidence="2">The sequence shown here is derived from an EMBL/GenBank/DDBJ whole genome shotgun (WGS) entry which is preliminary data.</text>
</comment>
<proteinExistence type="predicted"/>
<organism evidence="2 3">
    <name type="scientific">Popillia japonica</name>
    <name type="common">Japanese beetle</name>
    <dbReference type="NCBI Taxonomy" id="7064"/>
    <lineage>
        <taxon>Eukaryota</taxon>
        <taxon>Metazoa</taxon>
        <taxon>Ecdysozoa</taxon>
        <taxon>Arthropoda</taxon>
        <taxon>Hexapoda</taxon>
        <taxon>Insecta</taxon>
        <taxon>Pterygota</taxon>
        <taxon>Neoptera</taxon>
        <taxon>Endopterygota</taxon>
        <taxon>Coleoptera</taxon>
        <taxon>Polyphaga</taxon>
        <taxon>Scarabaeiformia</taxon>
        <taxon>Scarabaeidae</taxon>
        <taxon>Rutelinae</taxon>
        <taxon>Popillia</taxon>
    </lineage>
</organism>
<protein>
    <submittedName>
        <fullName evidence="2">Uncharacterized protein</fullName>
    </submittedName>
</protein>
<name>A0AAW1K2C8_POPJA</name>
<accession>A0AAW1K2C8</accession>
<evidence type="ECO:0000313" key="3">
    <source>
        <dbReference type="Proteomes" id="UP001458880"/>
    </source>
</evidence>